<dbReference type="Gene3D" id="1.10.730.20">
    <property type="match status" value="1"/>
</dbReference>
<feature type="domain" description="Zinc finger FPG/IleRS-type" evidence="16">
    <location>
        <begin position="1077"/>
        <end position="1106"/>
    </location>
</feature>
<evidence type="ECO:0000256" key="5">
    <source>
        <dbReference type="ARBA" id="ARBA00022723"/>
    </source>
</evidence>
<dbReference type="InterPro" id="IPR001412">
    <property type="entry name" value="aa-tRNA-synth_I_CS"/>
</dbReference>
<gene>
    <name evidence="18" type="ORF">QJS04_geneDACA017186</name>
</gene>
<keyword evidence="9 13" id="KW-0648">Protein biosynthesis</keyword>
<keyword evidence="6 13" id="KW-0547">Nucleotide-binding</keyword>
<dbReference type="Gene3D" id="3.40.50.620">
    <property type="entry name" value="HUPs"/>
    <property type="match status" value="2"/>
</dbReference>
<dbReference type="InterPro" id="IPR009080">
    <property type="entry name" value="tRNAsynth_Ia_anticodon-bd"/>
</dbReference>
<name>A0AAV9BLE3_ACOGR</name>
<dbReference type="InterPro" id="IPR009008">
    <property type="entry name" value="Val/Leu/Ile-tRNA-synth_edit"/>
</dbReference>
<dbReference type="Pfam" id="PF06827">
    <property type="entry name" value="zf-FPG_IleRS"/>
    <property type="match status" value="1"/>
</dbReference>
<dbReference type="CDD" id="cd07960">
    <property type="entry name" value="Anticodon_Ia_Ile_BEm"/>
    <property type="match status" value="1"/>
</dbReference>
<dbReference type="PROSITE" id="PS00178">
    <property type="entry name" value="AA_TRNA_LIGASE_I"/>
    <property type="match status" value="1"/>
</dbReference>
<evidence type="ECO:0000256" key="11">
    <source>
        <dbReference type="ARBA" id="ARBA00032665"/>
    </source>
</evidence>
<reference evidence="18" key="2">
    <citation type="submission" date="2023-06" db="EMBL/GenBank/DDBJ databases">
        <authorList>
            <person name="Ma L."/>
            <person name="Liu K.-W."/>
            <person name="Li Z."/>
            <person name="Hsiao Y.-Y."/>
            <person name="Qi Y."/>
            <person name="Fu T."/>
            <person name="Tang G."/>
            <person name="Zhang D."/>
            <person name="Sun W.-H."/>
            <person name="Liu D.-K."/>
            <person name="Li Y."/>
            <person name="Chen G.-Z."/>
            <person name="Liu X.-D."/>
            <person name="Liao X.-Y."/>
            <person name="Jiang Y.-T."/>
            <person name="Yu X."/>
            <person name="Hao Y."/>
            <person name="Huang J."/>
            <person name="Zhao X.-W."/>
            <person name="Ke S."/>
            <person name="Chen Y.-Y."/>
            <person name="Wu W.-L."/>
            <person name="Hsu J.-L."/>
            <person name="Lin Y.-F."/>
            <person name="Huang M.-D."/>
            <person name="Li C.-Y."/>
            <person name="Huang L."/>
            <person name="Wang Z.-W."/>
            <person name="Zhao X."/>
            <person name="Zhong W.-Y."/>
            <person name="Peng D.-H."/>
            <person name="Ahmad S."/>
            <person name="Lan S."/>
            <person name="Zhang J.-S."/>
            <person name="Tsai W.-C."/>
            <person name="Van De Peer Y."/>
            <person name="Liu Z.-J."/>
        </authorList>
    </citation>
    <scope>NUCLEOTIDE SEQUENCE</scope>
    <source>
        <strain evidence="18">SCP</strain>
        <tissue evidence="18">Leaves</tissue>
    </source>
</reference>
<dbReference type="GO" id="GO:0005524">
    <property type="term" value="F:ATP binding"/>
    <property type="evidence" value="ECO:0007669"/>
    <property type="project" value="UniProtKB-KW"/>
</dbReference>
<dbReference type="EC" id="6.1.1.5" evidence="3"/>
<evidence type="ECO:0000256" key="4">
    <source>
        <dbReference type="ARBA" id="ARBA00022598"/>
    </source>
</evidence>
<evidence type="ECO:0000256" key="12">
    <source>
        <dbReference type="ARBA" id="ARBA00048359"/>
    </source>
</evidence>
<dbReference type="GO" id="GO:0006428">
    <property type="term" value="P:isoleucyl-tRNA aminoacylation"/>
    <property type="evidence" value="ECO:0007669"/>
    <property type="project" value="InterPro"/>
</dbReference>
<evidence type="ECO:0000259" key="16">
    <source>
        <dbReference type="Pfam" id="PF06827"/>
    </source>
</evidence>
<dbReference type="InterPro" id="IPR002300">
    <property type="entry name" value="aa-tRNA-synth_Ia"/>
</dbReference>
<sequence>MTITRVHSRVSKRFRIGPSHSHKSPRVISHRTMNGRRLAPPIFAAASSVCSSSEARMAAARLSFSLYRTRLPLKNRRSLVGSTYLRRSSFCTFGPGEDLGPVSKRRSRGPVMAAKKASEGQKQEDGRYKHTIDLPKTKFGMRANAVTREPELQKLWEDNQVFKRVADRNNGGSFVLHDGPPYANGGLHMGHALNKILKDIINRYKLLQNYKVHYVPGWDCHGLPIELKVLQSMDQDARRELTPLKLRKKASKFAKETVNVQMKSFKRFGVWADWNNPYLTLSPEYEAAQIEVFGQMVMQGYIYRGRKPVHWSPSSRTALAEAELEYDEKHISRSVYAIFKFVSVSPASSDLLKDFLPNISVAIWTTTPWTIPANAAVAVNPGLLYAVAELHQHLDDNSTPSRSKQSKLGNVLTSEQQKLFVIVALDLVPTLQSKWGVKLEVKKTVLGSALENCRYIHPVDNRECPVVIGGDYITIESGTGLVHTAPGHGQEDYITGLKYGLPIISPVDDEGKFTEEAGQFSGLDVLKGGNAAVVSYLDEQLSLIMEEEYRHKYPYDWRTKKPTIFRATEQWFASVEGFRQTTMDAIRQVAWVPPQAENRITAMTSSRSDWCISRQRTWGVPIPVFYHINSNEALITEETINHVKSIILEKGSDSWWYMTTEELLPNNYRNKASEYRKGTDTMDVWFDSGSSWAAVLSKRDGLRFPADLYLEGTDQHRGWFQSSLLTSIATKGMAPYSSVITHGFVLDEKGSKMSKSLGNVVDPDIVIAGRKGSKDEPGYGADVLRLWVSSVDYTGDVMIGAQVLRQMSDIYRKLRGTLRYLLSNLHDWKPENAVLYGDLPMIDRHALFQLENVVNAMKESYENYQFYKIFQIVQRFAIVDLSNFYFDVAKDRLYVGGTTSSTRRSCQTVLAAHLLSIIRVIAPILPHLAEDAWQNLPFEHIIEGGSVAKFVFESKWPDVNEEWLAMPVKEVDFWRKLLEMRTEVNKVLETARSGRLIGSSLEAKVYLHTSDSDTATRLQEMCSASSDADRLNRIFITSQVEVVSSLDGELVASIPYTGKYVDQGLGEIWIGVSRADGDKCERCWNYSPQVGSFEEHPTLCSRCYDVIGVQPLAAMAGVS</sequence>
<feature type="region of interest" description="Disordered" evidence="14">
    <location>
        <begin position="101"/>
        <end position="125"/>
    </location>
</feature>
<keyword evidence="5" id="KW-0479">Metal-binding</keyword>
<evidence type="ECO:0000256" key="14">
    <source>
        <dbReference type="SAM" id="MobiDB-lite"/>
    </source>
</evidence>
<evidence type="ECO:0000256" key="9">
    <source>
        <dbReference type="ARBA" id="ARBA00022917"/>
    </source>
</evidence>
<keyword evidence="8 13" id="KW-0067">ATP-binding</keyword>
<evidence type="ECO:0000256" key="13">
    <source>
        <dbReference type="RuleBase" id="RU363035"/>
    </source>
</evidence>
<dbReference type="FunFam" id="3.90.740.10:FF:000013">
    <property type="entry name" value="Isoleucine--tRNA ligase, chloroplastic/mitochondrial"/>
    <property type="match status" value="1"/>
</dbReference>
<keyword evidence="19" id="KW-1185">Reference proteome</keyword>
<dbReference type="GO" id="GO:0004822">
    <property type="term" value="F:isoleucine-tRNA ligase activity"/>
    <property type="evidence" value="ECO:0007669"/>
    <property type="project" value="UniProtKB-EC"/>
</dbReference>
<evidence type="ECO:0000259" key="17">
    <source>
        <dbReference type="Pfam" id="PF08264"/>
    </source>
</evidence>
<keyword evidence="7" id="KW-0862">Zinc</keyword>
<feature type="compositionally biased region" description="Basic and acidic residues" evidence="14">
    <location>
        <begin position="116"/>
        <end position="125"/>
    </location>
</feature>
<dbReference type="SUPFAM" id="SSF50677">
    <property type="entry name" value="ValRS/IleRS/LeuRS editing domain"/>
    <property type="match status" value="1"/>
</dbReference>
<comment type="subcellular location">
    <subcellularLocation>
        <location evidence="1">Mitochondrion</location>
    </subcellularLocation>
</comment>
<reference evidence="18" key="1">
    <citation type="journal article" date="2023" name="Nat. Commun.">
        <title>Diploid and tetraploid genomes of Acorus and the evolution of monocots.</title>
        <authorList>
            <person name="Ma L."/>
            <person name="Liu K.W."/>
            <person name="Li Z."/>
            <person name="Hsiao Y.Y."/>
            <person name="Qi Y."/>
            <person name="Fu T."/>
            <person name="Tang G.D."/>
            <person name="Zhang D."/>
            <person name="Sun W.H."/>
            <person name="Liu D.K."/>
            <person name="Li Y."/>
            <person name="Chen G.Z."/>
            <person name="Liu X.D."/>
            <person name="Liao X.Y."/>
            <person name="Jiang Y.T."/>
            <person name="Yu X."/>
            <person name="Hao Y."/>
            <person name="Huang J."/>
            <person name="Zhao X.W."/>
            <person name="Ke S."/>
            <person name="Chen Y.Y."/>
            <person name="Wu W.L."/>
            <person name="Hsu J.L."/>
            <person name="Lin Y.F."/>
            <person name="Huang M.D."/>
            <person name="Li C.Y."/>
            <person name="Huang L."/>
            <person name="Wang Z.W."/>
            <person name="Zhao X."/>
            <person name="Zhong W.Y."/>
            <person name="Peng D.H."/>
            <person name="Ahmad S."/>
            <person name="Lan S."/>
            <person name="Zhang J.S."/>
            <person name="Tsai W.C."/>
            <person name="Van de Peer Y."/>
            <person name="Liu Z.J."/>
        </authorList>
    </citation>
    <scope>NUCLEOTIDE SEQUENCE</scope>
    <source>
        <strain evidence="18">SCP</strain>
    </source>
</reference>
<comment type="caution">
    <text evidence="18">The sequence shown here is derived from an EMBL/GenBank/DDBJ whole genome shotgun (WGS) entry which is preliminary data.</text>
</comment>
<dbReference type="GO" id="GO:0009791">
    <property type="term" value="P:post-embryonic development"/>
    <property type="evidence" value="ECO:0007669"/>
    <property type="project" value="UniProtKB-ARBA"/>
</dbReference>
<keyword evidence="10 13" id="KW-0030">Aminoacyl-tRNA synthetase</keyword>
<dbReference type="SUPFAM" id="SSF47323">
    <property type="entry name" value="Anticodon-binding domain of a subclass of class I aminoacyl-tRNA synthetases"/>
    <property type="match status" value="1"/>
</dbReference>
<dbReference type="PANTHER" id="PTHR42765">
    <property type="entry name" value="SOLEUCYL-TRNA SYNTHETASE"/>
    <property type="match status" value="1"/>
</dbReference>
<evidence type="ECO:0000256" key="7">
    <source>
        <dbReference type="ARBA" id="ARBA00022833"/>
    </source>
</evidence>
<dbReference type="HAMAP" id="MF_02002">
    <property type="entry name" value="Ile_tRNA_synth_type1"/>
    <property type="match status" value="1"/>
</dbReference>
<evidence type="ECO:0000256" key="3">
    <source>
        <dbReference type="ARBA" id="ARBA00013165"/>
    </source>
</evidence>
<dbReference type="InterPro" id="IPR014729">
    <property type="entry name" value="Rossmann-like_a/b/a_fold"/>
</dbReference>
<dbReference type="InterPro" id="IPR023585">
    <property type="entry name" value="Ile-tRNA-ligase_type1"/>
</dbReference>
<dbReference type="GO" id="GO:0002161">
    <property type="term" value="F:aminoacyl-tRNA deacylase activity"/>
    <property type="evidence" value="ECO:0007669"/>
    <property type="project" value="InterPro"/>
</dbReference>
<dbReference type="GO" id="GO:0048608">
    <property type="term" value="P:reproductive structure development"/>
    <property type="evidence" value="ECO:0007669"/>
    <property type="project" value="UniProtKB-ARBA"/>
</dbReference>
<dbReference type="FunFam" id="3.40.50.620:FF:000111">
    <property type="entry name" value="Mitochondrial isoleucyl-tRNA synthetase"/>
    <property type="match status" value="1"/>
</dbReference>
<organism evidence="18 19">
    <name type="scientific">Acorus gramineus</name>
    <name type="common">Dwarf sweet flag</name>
    <dbReference type="NCBI Taxonomy" id="55184"/>
    <lineage>
        <taxon>Eukaryota</taxon>
        <taxon>Viridiplantae</taxon>
        <taxon>Streptophyta</taxon>
        <taxon>Embryophyta</taxon>
        <taxon>Tracheophyta</taxon>
        <taxon>Spermatophyta</taxon>
        <taxon>Magnoliopsida</taxon>
        <taxon>Liliopsida</taxon>
        <taxon>Acoraceae</taxon>
        <taxon>Acorus</taxon>
    </lineage>
</organism>
<dbReference type="Proteomes" id="UP001179952">
    <property type="component" value="Unassembled WGS sequence"/>
</dbReference>
<keyword evidence="4 13" id="KW-0436">Ligase</keyword>
<dbReference type="InterPro" id="IPR010663">
    <property type="entry name" value="Znf_FPG/IleRS"/>
</dbReference>
<dbReference type="GO" id="GO:0046872">
    <property type="term" value="F:metal ion binding"/>
    <property type="evidence" value="ECO:0007669"/>
    <property type="project" value="UniProtKB-KW"/>
</dbReference>
<dbReference type="InterPro" id="IPR033708">
    <property type="entry name" value="Anticodon_Ile_BEm"/>
</dbReference>
<dbReference type="GO" id="GO:0032543">
    <property type="term" value="P:mitochondrial translation"/>
    <property type="evidence" value="ECO:0007669"/>
    <property type="project" value="TreeGrafter"/>
</dbReference>
<dbReference type="Pfam" id="PF08264">
    <property type="entry name" value="Anticodon_1"/>
    <property type="match status" value="1"/>
</dbReference>
<dbReference type="GO" id="GO:0000049">
    <property type="term" value="F:tRNA binding"/>
    <property type="evidence" value="ECO:0007669"/>
    <property type="project" value="InterPro"/>
</dbReference>
<comment type="catalytic activity">
    <reaction evidence="12">
        <text>tRNA(Ile) + L-isoleucine + ATP = L-isoleucyl-tRNA(Ile) + AMP + diphosphate</text>
        <dbReference type="Rhea" id="RHEA:11060"/>
        <dbReference type="Rhea" id="RHEA-COMP:9666"/>
        <dbReference type="Rhea" id="RHEA-COMP:9695"/>
        <dbReference type="ChEBI" id="CHEBI:30616"/>
        <dbReference type="ChEBI" id="CHEBI:33019"/>
        <dbReference type="ChEBI" id="CHEBI:58045"/>
        <dbReference type="ChEBI" id="CHEBI:78442"/>
        <dbReference type="ChEBI" id="CHEBI:78528"/>
        <dbReference type="ChEBI" id="CHEBI:456215"/>
        <dbReference type="EC" id="6.1.1.5"/>
    </reaction>
</comment>
<evidence type="ECO:0000313" key="18">
    <source>
        <dbReference type="EMBL" id="KAK1277470.1"/>
    </source>
</evidence>
<feature type="domain" description="Aminoacyl-tRNA synthetase class Ia" evidence="15">
    <location>
        <begin position="152"/>
        <end position="798"/>
    </location>
</feature>
<dbReference type="EMBL" id="JAUJYN010000002">
    <property type="protein sequence ID" value="KAK1277470.1"/>
    <property type="molecule type" value="Genomic_DNA"/>
</dbReference>
<dbReference type="InterPro" id="IPR050081">
    <property type="entry name" value="Ile-tRNA_ligase"/>
</dbReference>
<evidence type="ECO:0000259" key="15">
    <source>
        <dbReference type="Pfam" id="PF00133"/>
    </source>
</evidence>
<proteinExistence type="inferred from homology"/>
<evidence type="ECO:0000313" key="19">
    <source>
        <dbReference type="Proteomes" id="UP001179952"/>
    </source>
</evidence>
<dbReference type="AlphaFoldDB" id="A0AAV9BLE3"/>
<evidence type="ECO:0000256" key="6">
    <source>
        <dbReference type="ARBA" id="ARBA00022741"/>
    </source>
</evidence>
<accession>A0AAV9BLE3</accession>
<dbReference type="InterPro" id="IPR002301">
    <property type="entry name" value="Ile-tRNA-ligase"/>
</dbReference>
<dbReference type="InterPro" id="IPR013155">
    <property type="entry name" value="M/V/L/I-tRNA-synth_anticd-bd"/>
</dbReference>
<dbReference type="Gene3D" id="1.10.10.830">
    <property type="entry name" value="Ile-tRNA synthetase CP2 domain-like"/>
    <property type="match status" value="1"/>
</dbReference>
<evidence type="ECO:0000256" key="1">
    <source>
        <dbReference type="ARBA" id="ARBA00004173"/>
    </source>
</evidence>
<evidence type="ECO:0000256" key="10">
    <source>
        <dbReference type="ARBA" id="ARBA00023146"/>
    </source>
</evidence>
<dbReference type="Gene3D" id="3.90.740.10">
    <property type="entry name" value="Valyl/Leucyl/Isoleucyl-tRNA synthetase, editing domain"/>
    <property type="match status" value="1"/>
</dbReference>
<dbReference type="Pfam" id="PF00133">
    <property type="entry name" value="tRNA-synt_1"/>
    <property type="match status" value="1"/>
</dbReference>
<evidence type="ECO:0000256" key="2">
    <source>
        <dbReference type="ARBA" id="ARBA00005594"/>
    </source>
</evidence>
<comment type="similarity">
    <text evidence="2 13">Belongs to the class-I aminoacyl-tRNA synthetase family.</text>
</comment>
<dbReference type="GO" id="GO:0005739">
    <property type="term" value="C:mitochondrion"/>
    <property type="evidence" value="ECO:0007669"/>
    <property type="project" value="UniProtKB-SubCell"/>
</dbReference>
<dbReference type="NCBIfam" id="TIGR00392">
    <property type="entry name" value="ileS"/>
    <property type="match status" value="1"/>
</dbReference>
<dbReference type="PRINTS" id="PR00984">
    <property type="entry name" value="TRNASYNTHILE"/>
</dbReference>
<dbReference type="PANTHER" id="PTHR42765:SF1">
    <property type="entry name" value="ISOLEUCINE--TRNA LIGASE, MITOCHONDRIAL"/>
    <property type="match status" value="1"/>
</dbReference>
<protein>
    <recommendedName>
        <fullName evidence="3">isoleucine--tRNA ligase</fullName>
        <ecNumber evidence="3">6.1.1.5</ecNumber>
    </recommendedName>
    <alternativeName>
        <fullName evidence="11">Isoleucyl-tRNA synthetase</fullName>
    </alternativeName>
</protein>
<dbReference type="SUPFAM" id="SSF52374">
    <property type="entry name" value="Nucleotidylyl transferase"/>
    <property type="match status" value="1"/>
</dbReference>
<evidence type="ECO:0000256" key="8">
    <source>
        <dbReference type="ARBA" id="ARBA00022840"/>
    </source>
</evidence>
<dbReference type="FunFam" id="1.10.730.20:FF:000001">
    <property type="entry name" value="Isoleucine--tRNA ligase"/>
    <property type="match status" value="1"/>
</dbReference>
<feature type="domain" description="Methionyl/Valyl/Leucyl/Isoleucyl-tRNA synthetase anticodon-binding" evidence="17">
    <location>
        <begin position="843"/>
        <end position="1006"/>
    </location>
</feature>